<reference evidence="1 2" key="3">
    <citation type="journal article" date="2013" name="Rice">
        <title>Improvement of the Oryza sativa Nipponbare reference genome using next generation sequence and optical map data.</title>
        <authorList>
            <person name="Kawahara Y."/>
            <person name="de la Bastide M."/>
            <person name="Hamilton J.P."/>
            <person name="Kanamori H."/>
            <person name="McCombie W.R."/>
            <person name="Ouyang S."/>
            <person name="Schwartz D.C."/>
            <person name="Tanaka T."/>
            <person name="Wu J."/>
            <person name="Zhou S."/>
            <person name="Childs K.L."/>
            <person name="Davidson R.M."/>
            <person name="Lin H."/>
            <person name="Quesada-Ocampo L."/>
            <person name="Vaillancourt B."/>
            <person name="Sakai H."/>
            <person name="Lee S.S."/>
            <person name="Kim J."/>
            <person name="Numa H."/>
            <person name="Itoh T."/>
            <person name="Buell C.R."/>
            <person name="Matsumoto T."/>
        </authorList>
    </citation>
    <scope>NUCLEOTIDE SEQUENCE [LARGE SCALE GENOMIC DNA]</scope>
    <source>
        <strain evidence="2">cv. Nipponbare</strain>
    </source>
</reference>
<name>A0A0N7KI24_ORYSJ</name>
<reference evidence="1 2" key="2">
    <citation type="journal article" date="2013" name="Plant Cell Physiol.">
        <title>Rice Annotation Project Database (RAP-DB): an integrative and interactive database for rice genomics.</title>
        <authorList>
            <person name="Sakai H."/>
            <person name="Lee S.S."/>
            <person name="Tanaka T."/>
            <person name="Numa H."/>
            <person name="Kim J."/>
            <person name="Kawahara Y."/>
            <person name="Wakimoto H."/>
            <person name="Yang C.C."/>
            <person name="Iwamoto M."/>
            <person name="Abe T."/>
            <person name="Yamada Y."/>
            <person name="Muto A."/>
            <person name="Inokuchi H."/>
            <person name="Ikemura T."/>
            <person name="Matsumoto T."/>
            <person name="Sasaki T."/>
            <person name="Itoh T."/>
        </authorList>
    </citation>
    <scope>NUCLEOTIDE SEQUENCE [LARGE SCALE GENOMIC DNA]</scope>
    <source>
        <strain evidence="2">cv. Nipponbare</strain>
    </source>
</reference>
<keyword evidence="2" id="KW-1185">Reference proteome</keyword>
<sequence>MASIDFCGSLRVHQQQLKRQPMERIRVDIRRKFKDGIEVSEKFRDKRLQHDKENGSAEEYNLLQVYHCWSLKLNGFIGESREQVGSTGQKAGLEAENTNGGLAMAFSPCQHVARSEKVRWVLSRMGVSREENCPARGICLDPAGK</sequence>
<dbReference type="InParanoid" id="A0A0N7KI24"/>
<organism evidence="1 2">
    <name type="scientific">Oryza sativa subsp. japonica</name>
    <name type="common">Rice</name>
    <dbReference type="NCBI Taxonomy" id="39947"/>
    <lineage>
        <taxon>Eukaryota</taxon>
        <taxon>Viridiplantae</taxon>
        <taxon>Streptophyta</taxon>
        <taxon>Embryophyta</taxon>
        <taxon>Tracheophyta</taxon>
        <taxon>Spermatophyta</taxon>
        <taxon>Magnoliopsida</taxon>
        <taxon>Liliopsida</taxon>
        <taxon>Poales</taxon>
        <taxon>Poaceae</taxon>
        <taxon>BOP clade</taxon>
        <taxon>Oryzoideae</taxon>
        <taxon>Oryzeae</taxon>
        <taxon>Oryzinae</taxon>
        <taxon>Oryza</taxon>
        <taxon>Oryza sativa</taxon>
    </lineage>
</organism>
<dbReference type="PaxDb" id="39947-A0A0N7KI24"/>
<reference evidence="2" key="1">
    <citation type="journal article" date="2005" name="Nature">
        <title>The map-based sequence of the rice genome.</title>
        <authorList>
            <consortium name="International rice genome sequencing project (IRGSP)"/>
            <person name="Matsumoto T."/>
            <person name="Wu J."/>
            <person name="Kanamori H."/>
            <person name="Katayose Y."/>
            <person name="Fujisawa M."/>
            <person name="Namiki N."/>
            <person name="Mizuno H."/>
            <person name="Yamamoto K."/>
            <person name="Antonio B.A."/>
            <person name="Baba T."/>
            <person name="Sakata K."/>
            <person name="Nagamura Y."/>
            <person name="Aoki H."/>
            <person name="Arikawa K."/>
            <person name="Arita K."/>
            <person name="Bito T."/>
            <person name="Chiden Y."/>
            <person name="Fujitsuka N."/>
            <person name="Fukunaka R."/>
            <person name="Hamada M."/>
            <person name="Harada C."/>
            <person name="Hayashi A."/>
            <person name="Hijishita S."/>
            <person name="Honda M."/>
            <person name="Hosokawa S."/>
            <person name="Ichikawa Y."/>
            <person name="Idonuma A."/>
            <person name="Iijima M."/>
            <person name="Ikeda M."/>
            <person name="Ikeno M."/>
            <person name="Ito K."/>
            <person name="Ito S."/>
            <person name="Ito T."/>
            <person name="Ito Y."/>
            <person name="Ito Y."/>
            <person name="Iwabuchi A."/>
            <person name="Kamiya K."/>
            <person name="Karasawa W."/>
            <person name="Kurita K."/>
            <person name="Katagiri S."/>
            <person name="Kikuta A."/>
            <person name="Kobayashi H."/>
            <person name="Kobayashi N."/>
            <person name="Machita K."/>
            <person name="Maehara T."/>
            <person name="Masukawa M."/>
            <person name="Mizubayashi T."/>
            <person name="Mukai Y."/>
            <person name="Nagasaki H."/>
            <person name="Nagata Y."/>
            <person name="Naito S."/>
            <person name="Nakashima M."/>
            <person name="Nakama Y."/>
            <person name="Nakamichi Y."/>
            <person name="Nakamura M."/>
            <person name="Meguro A."/>
            <person name="Negishi M."/>
            <person name="Ohta I."/>
            <person name="Ohta T."/>
            <person name="Okamoto M."/>
            <person name="Ono N."/>
            <person name="Saji S."/>
            <person name="Sakaguchi M."/>
            <person name="Sakai K."/>
            <person name="Shibata M."/>
            <person name="Shimokawa T."/>
            <person name="Song J."/>
            <person name="Takazaki Y."/>
            <person name="Terasawa K."/>
            <person name="Tsugane M."/>
            <person name="Tsuji K."/>
            <person name="Ueda S."/>
            <person name="Waki K."/>
            <person name="Yamagata H."/>
            <person name="Yamamoto M."/>
            <person name="Yamamoto S."/>
            <person name="Yamane H."/>
            <person name="Yoshiki S."/>
            <person name="Yoshihara R."/>
            <person name="Yukawa K."/>
            <person name="Zhong H."/>
            <person name="Yano M."/>
            <person name="Yuan Q."/>
            <person name="Ouyang S."/>
            <person name="Liu J."/>
            <person name="Jones K.M."/>
            <person name="Gansberger K."/>
            <person name="Moffat K."/>
            <person name="Hill J."/>
            <person name="Bera J."/>
            <person name="Fadrosh D."/>
            <person name="Jin S."/>
            <person name="Johri S."/>
            <person name="Kim M."/>
            <person name="Overton L."/>
            <person name="Reardon M."/>
            <person name="Tsitrin T."/>
            <person name="Vuong H."/>
            <person name="Weaver B."/>
            <person name="Ciecko A."/>
            <person name="Tallon L."/>
            <person name="Jackson J."/>
            <person name="Pai G."/>
            <person name="Aken S.V."/>
            <person name="Utterback T."/>
            <person name="Reidmuller S."/>
            <person name="Feldblyum T."/>
            <person name="Hsiao J."/>
            <person name="Zismann V."/>
            <person name="Iobst S."/>
            <person name="de Vazeille A.R."/>
            <person name="Buell C.R."/>
            <person name="Ying K."/>
            <person name="Li Y."/>
            <person name="Lu T."/>
            <person name="Huang Y."/>
            <person name="Zhao Q."/>
            <person name="Feng Q."/>
            <person name="Zhang L."/>
            <person name="Zhu J."/>
            <person name="Weng Q."/>
            <person name="Mu J."/>
            <person name="Lu Y."/>
            <person name="Fan D."/>
            <person name="Liu Y."/>
            <person name="Guan J."/>
            <person name="Zhang Y."/>
            <person name="Yu S."/>
            <person name="Liu X."/>
            <person name="Zhang Y."/>
            <person name="Hong G."/>
            <person name="Han B."/>
            <person name="Choisne N."/>
            <person name="Demange N."/>
            <person name="Orjeda G."/>
            <person name="Samain S."/>
            <person name="Cattolico L."/>
            <person name="Pelletier E."/>
            <person name="Couloux A."/>
            <person name="Segurens B."/>
            <person name="Wincker P."/>
            <person name="D'Hont A."/>
            <person name="Scarpelli C."/>
            <person name="Weissenbach J."/>
            <person name="Salanoubat M."/>
            <person name="Quetier F."/>
            <person name="Yu Y."/>
            <person name="Kim H.R."/>
            <person name="Rambo T."/>
            <person name="Currie J."/>
            <person name="Collura K."/>
            <person name="Luo M."/>
            <person name="Yang T."/>
            <person name="Ammiraju J.S.S."/>
            <person name="Engler F."/>
            <person name="Soderlund C."/>
            <person name="Wing R.A."/>
            <person name="Palmer L.E."/>
            <person name="de la Bastide M."/>
            <person name="Spiegel L."/>
            <person name="Nascimento L."/>
            <person name="Zutavern T."/>
            <person name="O'Shaughnessy A."/>
            <person name="Dike S."/>
            <person name="Dedhia N."/>
            <person name="Preston R."/>
            <person name="Balija V."/>
            <person name="McCombie W.R."/>
            <person name="Chow T."/>
            <person name="Chen H."/>
            <person name="Chung M."/>
            <person name="Chen C."/>
            <person name="Shaw J."/>
            <person name="Wu H."/>
            <person name="Hsiao K."/>
            <person name="Chao Y."/>
            <person name="Chu M."/>
            <person name="Cheng C."/>
            <person name="Hour A."/>
            <person name="Lee P."/>
            <person name="Lin S."/>
            <person name="Lin Y."/>
            <person name="Liou J."/>
            <person name="Liu S."/>
            <person name="Hsing Y."/>
            <person name="Raghuvanshi S."/>
            <person name="Mohanty A."/>
            <person name="Bharti A.K."/>
            <person name="Gaur A."/>
            <person name="Gupta V."/>
            <person name="Kumar D."/>
            <person name="Ravi V."/>
            <person name="Vij S."/>
            <person name="Kapur A."/>
            <person name="Khurana P."/>
            <person name="Khurana P."/>
            <person name="Khurana J.P."/>
            <person name="Tyagi A.K."/>
            <person name="Gaikwad K."/>
            <person name="Singh A."/>
            <person name="Dalal V."/>
            <person name="Srivastava S."/>
            <person name="Dixit A."/>
            <person name="Pal A.K."/>
            <person name="Ghazi I.A."/>
            <person name="Yadav M."/>
            <person name="Pandit A."/>
            <person name="Bhargava A."/>
            <person name="Sureshbabu K."/>
            <person name="Batra K."/>
            <person name="Sharma T.R."/>
            <person name="Mohapatra T."/>
            <person name="Singh N.K."/>
            <person name="Messing J."/>
            <person name="Nelson A.B."/>
            <person name="Fuks G."/>
            <person name="Kavchok S."/>
            <person name="Keizer G."/>
            <person name="Linton E."/>
            <person name="Llaca V."/>
            <person name="Song R."/>
            <person name="Tanyolac B."/>
            <person name="Young S."/>
            <person name="Ho-Il K."/>
            <person name="Hahn J.H."/>
            <person name="Sangsakoo G."/>
            <person name="Vanavichit A."/>
            <person name="de Mattos Luiz.A.T."/>
            <person name="Zimmer P.D."/>
            <person name="Malone G."/>
            <person name="Dellagostin O."/>
            <person name="de Oliveira A.C."/>
            <person name="Bevan M."/>
            <person name="Bancroft I."/>
            <person name="Minx P."/>
            <person name="Cordum H."/>
            <person name="Wilson R."/>
            <person name="Cheng Z."/>
            <person name="Jin W."/>
            <person name="Jiang J."/>
            <person name="Leong S.A."/>
            <person name="Iwama H."/>
            <person name="Gojobori T."/>
            <person name="Itoh T."/>
            <person name="Niimura Y."/>
            <person name="Fujii Y."/>
            <person name="Habara T."/>
            <person name="Sakai H."/>
            <person name="Sato Y."/>
            <person name="Wilson G."/>
            <person name="Kumar K."/>
            <person name="McCouch S."/>
            <person name="Juretic N."/>
            <person name="Hoen D."/>
            <person name="Wright S."/>
            <person name="Bruskiewich R."/>
            <person name="Bureau T."/>
            <person name="Miyao A."/>
            <person name="Hirochika H."/>
            <person name="Nishikawa T."/>
            <person name="Kadowaki K."/>
            <person name="Sugiura M."/>
            <person name="Burr B."/>
            <person name="Sasaki T."/>
        </authorList>
    </citation>
    <scope>NUCLEOTIDE SEQUENCE [LARGE SCALE GENOMIC DNA]</scope>
    <source>
        <strain evidence="2">cv. Nipponbare</strain>
    </source>
</reference>
<protein>
    <submittedName>
        <fullName evidence="1">Os03g0752450 protein</fullName>
    </submittedName>
</protein>
<dbReference type="AlphaFoldDB" id="A0A0N7KI24"/>
<dbReference type="EMBL" id="AP014959">
    <property type="protein sequence ID" value="BAS86425.1"/>
    <property type="molecule type" value="Genomic_DNA"/>
</dbReference>
<accession>A0A0N7KI24</accession>
<evidence type="ECO:0000313" key="2">
    <source>
        <dbReference type="Proteomes" id="UP000059680"/>
    </source>
</evidence>
<evidence type="ECO:0000313" key="1">
    <source>
        <dbReference type="EMBL" id="BAS86425.1"/>
    </source>
</evidence>
<proteinExistence type="predicted"/>
<gene>
    <name evidence="1" type="ordered locus">Os03g0752450</name>
    <name evidence="1" type="ORF">OSNPB_030752450</name>
</gene>
<dbReference type="Proteomes" id="UP000059680">
    <property type="component" value="Chromosome 3"/>
</dbReference>